<dbReference type="CDD" id="cd02955">
    <property type="entry name" value="SSP411"/>
    <property type="match status" value="1"/>
</dbReference>
<evidence type="ECO:0000313" key="2">
    <source>
        <dbReference type="EMBL" id="QJR36339.1"/>
    </source>
</evidence>
<sequence>MPNRLATESSPYLRQHAENPVDWYPWGTEAFERAQAEQRPILLSVGYAACHWCHVMAHESFEDADTAALMNALFVNVKVDREERPDIDAIYMQAVQALTGQGGWPMTVVLTPDGTPYWGGTYFPKDDRHGMPSFTRVIQAVANAWREQPDAIARTTEAMRDLYANSSRTSGPTGTVNAALLERAFTEIVTRYDRTLGGFTGAPKFPQTMALDFCLRWHARGGDALALEIAHRSFVAMGRGGLFDQIGGGFARYSTDARWLVPHFEKMLYDNALLVRLGVHLWQATRDDEVRRITESTIGWLAREMTLANGGFASSLDADSEGEEGKFYVWTADEVDAVLGDDAAIARAFWRVQSGGNFEGHAILHVPVAPALVASRLGLTEAQLRTTIERASGALLAAREQRVRPALDDKVLAGWNALMTRALADAARVWRDPAVRALAVRNAELLRDRLVNAAGRVTRVLSHTDGPSVGPGFLEDHAAVALAFLSIHELTLDPAWLHQARRVSDAMRLHFFDETTGAWYDTPNDGEALITRARDLNDNATPAGPSLALEVVLRFGELDGNPATRTQSLESMAPLAEPMGKWPNAFGYLLGVAQLAIDGAVAVALIGEPDSTAIQALAAAVAEKYLPTLVLASSGGETAPAALLEGRAALDGTATAHVCRNFRCEMPVTDAATLLQQLSTPLAVT</sequence>
<reference evidence="2 3" key="1">
    <citation type="submission" date="2020-05" db="EMBL/GenBank/DDBJ databases">
        <title>Complete genome sequence of Gemmatimonas greenlandica TET16.</title>
        <authorList>
            <person name="Zeng Y."/>
        </authorList>
    </citation>
    <scope>NUCLEOTIDE SEQUENCE [LARGE SCALE GENOMIC DNA]</scope>
    <source>
        <strain evidence="2 3">TET16</strain>
    </source>
</reference>
<dbReference type="InterPro" id="IPR024705">
    <property type="entry name" value="Ssp411"/>
</dbReference>
<keyword evidence="3" id="KW-1185">Reference proteome</keyword>
<dbReference type="Proteomes" id="UP000500938">
    <property type="component" value="Chromosome"/>
</dbReference>
<dbReference type="InterPro" id="IPR008928">
    <property type="entry name" value="6-hairpin_glycosidase_sf"/>
</dbReference>
<accession>A0A6M4IRE8</accession>
<dbReference type="InterPro" id="IPR036249">
    <property type="entry name" value="Thioredoxin-like_sf"/>
</dbReference>
<dbReference type="PIRSF" id="PIRSF006402">
    <property type="entry name" value="UCP006402_thioredoxin"/>
    <property type="match status" value="1"/>
</dbReference>
<dbReference type="InterPro" id="IPR012341">
    <property type="entry name" value="6hp_glycosidase-like_sf"/>
</dbReference>
<dbReference type="InterPro" id="IPR004879">
    <property type="entry name" value="Ssp411-like_TRX"/>
</dbReference>
<dbReference type="EMBL" id="CP053085">
    <property type="protein sequence ID" value="QJR36339.1"/>
    <property type="molecule type" value="Genomic_DNA"/>
</dbReference>
<dbReference type="RefSeq" id="WP_171225771.1">
    <property type="nucleotide sequence ID" value="NZ_CP053085.1"/>
</dbReference>
<dbReference type="SUPFAM" id="SSF52833">
    <property type="entry name" value="Thioredoxin-like"/>
    <property type="match status" value="1"/>
</dbReference>
<dbReference type="GO" id="GO:0005975">
    <property type="term" value="P:carbohydrate metabolic process"/>
    <property type="evidence" value="ECO:0007669"/>
    <property type="project" value="InterPro"/>
</dbReference>
<dbReference type="Gene3D" id="3.40.30.10">
    <property type="entry name" value="Glutaredoxin"/>
    <property type="match status" value="1"/>
</dbReference>
<dbReference type="AlphaFoldDB" id="A0A6M4IRE8"/>
<proteinExistence type="predicted"/>
<organism evidence="2 3">
    <name type="scientific">Gemmatimonas groenlandica</name>
    <dbReference type="NCBI Taxonomy" id="2732249"/>
    <lineage>
        <taxon>Bacteria</taxon>
        <taxon>Pseudomonadati</taxon>
        <taxon>Gemmatimonadota</taxon>
        <taxon>Gemmatimonadia</taxon>
        <taxon>Gemmatimonadales</taxon>
        <taxon>Gemmatimonadaceae</taxon>
        <taxon>Gemmatimonas</taxon>
    </lineage>
</organism>
<dbReference type="KEGG" id="ggr:HKW67_12905"/>
<evidence type="ECO:0000259" key="1">
    <source>
        <dbReference type="Pfam" id="PF03190"/>
    </source>
</evidence>
<gene>
    <name evidence="2" type="ORF">HKW67_12905</name>
</gene>
<evidence type="ECO:0000313" key="3">
    <source>
        <dbReference type="Proteomes" id="UP000500938"/>
    </source>
</evidence>
<feature type="domain" description="Spermatogenesis-associated protein 20-like TRX" evidence="1">
    <location>
        <begin position="2"/>
        <end position="160"/>
    </location>
</feature>
<dbReference type="PANTHER" id="PTHR42899">
    <property type="entry name" value="SPERMATOGENESIS-ASSOCIATED PROTEIN 20"/>
    <property type="match status" value="1"/>
</dbReference>
<dbReference type="PANTHER" id="PTHR42899:SF1">
    <property type="entry name" value="SPERMATOGENESIS-ASSOCIATED PROTEIN 20"/>
    <property type="match status" value="1"/>
</dbReference>
<protein>
    <submittedName>
        <fullName evidence="2">Thioredoxin domain-containing protein</fullName>
    </submittedName>
</protein>
<name>A0A6M4IRE8_9BACT</name>
<dbReference type="SUPFAM" id="SSF48208">
    <property type="entry name" value="Six-hairpin glycosidases"/>
    <property type="match status" value="1"/>
</dbReference>
<dbReference type="Gene3D" id="1.50.10.10">
    <property type="match status" value="1"/>
</dbReference>
<dbReference type="Pfam" id="PF03190">
    <property type="entry name" value="Thioredox_DsbH"/>
    <property type="match status" value="1"/>
</dbReference>